<dbReference type="PANTHER" id="PTHR44167">
    <property type="entry name" value="OVARIAN-SPECIFIC SERINE/THREONINE-PROTEIN KINASE LOK-RELATED"/>
    <property type="match status" value="1"/>
</dbReference>
<dbReference type="AlphaFoldDB" id="A0A024TRA9"/>
<dbReference type="PROSITE" id="PS50011">
    <property type="entry name" value="PROTEIN_KINASE_DOM"/>
    <property type="match status" value="1"/>
</dbReference>
<dbReference type="SUPFAM" id="SSF56112">
    <property type="entry name" value="Protein kinase-like (PK-like)"/>
    <property type="match status" value="1"/>
</dbReference>
<dbReference type="GO" id="GO:0005737">
    <property type="term" value="C:cytoplasm"/>
    <property type="evidence" value="ECO:0007669"/>
    <property type="project" value="TreeGrafter"/>
</dbReference>
<dbReference type="Pfam" id="PF00069">
    <property type="entry name" value="Pkinase"/>
    <property type="match status" value="1"/>
</dbReference>
<sequence length="293" mass="32884">MSQADRKKVGGVGGQMRGATPETNLLPWLDRDPSLTRLVERLRKGVEKQYFVTGSFDLEIHDDRIADCVFDGFNHDRKSDQVVVKLTTSTTEINFFRQVNRSRTAGQAVHHIVEWRAGGDVDFLGVGSCKALVLQRGACTMKEKFAQNRLYATDKNNCVFHVVKALEYVHTLRYIHGNLTLENVMMFSRGEIKLIDFANTVALNADMPLHCTPEYCPPEMAKCIVNGLRPLKASPSYDVWCLGVFILKLFSPNLQLQEFVNLSDEDVPQFAAEKHAAICSRSQPGHSIKPSGR</sequence>
<evidence type="ECO:0000313" key="3">
    <source>
        <dbReference type="EMBL" id="ETV96690.1"/>
    </source>
</evidence>
<dbReference type="InterPro" id="IPR011009">
    <property type="entry name" value="Kinase-like_dom_sf"/>
</dbReference>
<dbReference type="RefSeq" id="XP_008874467.1">
    <property type="nucleotide sequence ID" value="XM_008876245.1"/>
</dbReference>
<protein>
    <recommendedName>
        <fullName evidence="2">Protein kinase domain-containing protein</fullName>
    </recommendedName>
</protein>
<name>A0A024TRA9_9STRA</name>
<dbReference type="OrthoDB" id="66170at2759"/>
<organism evidence="3">
    <name type="scientific">Aphanomyces invadans</name>
    <dbReference type="NCBI Taxonomy" id="157072"/>
    <lineage>
        <taxon>Eukaryota</taxon>
        <taxon>Sar</taxon>
        <taxon>Stramenopiles</taxon>
        <taxon>Oomycota</taxon>
        <taxon>Saprolegniomycetes</taxon>
        <taxon>Saprolegniales</taxon>
        <taxon>Verrucalvaceae</taxon>
        <taxon>Aphanomyces</taxon>
    </lineage>
</organism>
<reference evidence="3" key="1">
    <citation type="submission" date="2013-12" db="EMBL/GenBank/DDBJ databases">
        <title>The Genome Sequence of Aphanomyces invadans NJM9701.</title>
        <authorList>
            <consortium name="The Broad Institute Genomics Platform"/>
            <person name="Russ C."/>
            <person name="Tyler B."/>
            <person name="van West P."/>
            <person name="Dieguez-Uribeondo J."/>
            <person name="Young S.K."/>
            <person name="Zeng Q."/>
            <person name="Gargeya S."/>
            <person name="Fitzgerald M."/>
            <person name="Abouelleil A."/>
            <person name="Alvarado L."/>
            <person name="Chapman S.B."/>
            <person name="Gainer-Dewar J."/>
            <person name="Goldberg J."/>
            <person name="Griggs A."/>
            <person name="Gujja S."/>
            <person name="Hansen M."/>
            <person name="Howarth C."/>
            <person name="Imamovic A."/>
            <person name="Ireland A."/>
            <person name="Larimer J."/>
            <person name="McCowan C."/>
            <person name="Murphy C."/>
            <person name="Pearson M."/>
            <person name="Poon T.W."/>
            <person name="Priest M."/>
            <person name="Roberts A."/>
            <person name="Saif S."/>
            <person name="Shea T."/>
            <person name="Sykes S."/>
            <person name="Wortman J."/>
            <person name="Nusbaum C."/>
            <person name="Birren B."/>
        </authorList>
    </citation>
    <scope>NUCLEOTIDE SEQUENCE [LARGE SCALE GENOMIC DNA]</scope>
    <source>
        <strain evidence="3">NJM9701</strain>
    </source>
</reference>
<evidence type="ECO:0000259" key="2">
    <source>
        <dbReference type="PROSITE" id="PS50011"/>
    </source>
</evidence>
<gene>
    <name evidence="3" type="ORF">H310_10008</name>
</gene>
<dbReference type="eggNOG" id="KOG0612">
    <property type="taxonomic scope" value="Eukaryota"/>
</dbReference>
<dbReference type="GO" id="GO:0004674">
    <property type="term" value="F:protein serine/threonine kinase activity"/>
    <property type="evidence" value="ECO:0007669"/>
    <property type="project" value="TreeGrafter"/>
</dbReference>
<accession>A0A024TRA9</accession>
<dbReference type="PANTHER" id="PTHR44167:SF18">
    <property type="entry name" value="PROTEIN KINASE DOMAIN-CONTAINING PROTEIN"/>
    <property type="match status" value="1"/>
</dbReference>
<dbReference type="InterPro" id="IPR000719">
    <property type="entry name" value="Prot_kinase_dom"/>
</dbReference>
<dbReference type="STRING" id="157072.A0A024TRA9"/>
<dbReference type="GeneID" id="20087058"/>
<dbReference type="GO" id="GO:0044773">
    <property type="term" value="P:mitotic DNA damage checkpoint signaling"/>
    <property type="evidence" value="ECO:0007669"/>
    <property type="project" value="TreeGrafter"/>
</dbReference>
<evidence type="ECO:0000256" key="1">
    <source>
        <dbReference type="SAM" id="MobiDB-lite"/>
    </source>
</evidence>
<dbReference type="GO" id="GO:0005634">
    <property type="term" value="C:nucleus"/>
    <property type="evidence" value="ECO:0007669"/>
    <property type="project" value="TreeGrafter"/>
</dbReference>
<proteinExistence type="predicted"/>
<dbReference type="SMART" id="SM00220">
    <property type="entry name" value="S_TKc"/>
    <property type="match status" value="1"/>
</dbReference>
<dbReference type="Gene3D" id="1.10.510.10">
    <property type="entry name" value="Transferase(Phosphotransferase) domain 1"/>
    <property type="match status" value="1"/>
</dbReference>
<feature type="region of interest" description="Disordered" evidence="1">
    <location>
        <begin position="1"/>
        <end position="20"/>
    </location>
</feature>
<feature type="domain" description="Protein kinase" evidence="2">
    <location>
        <begin position="1"/>
        <end position="293"/>
    </location>
</feature>
<dbReference type="VEuPathDB" id="FungiDB:H310_10008"/>
<dbReference type="GO" id="GO:0005524">
    <property type="term" value="F:ATP binding"/>
    <property type="evidence" value="ECO:0007669"/>
    <property type="project" value="InterPro"/>
</dbReference>
<dbReference type="EMBL" id="KI913975">
    <property type="protein sequence ID" value="ETV96690.1"/>
    <property type="molecule type" value="Genomic_DNA"/>
</dbReference>